<dbReference type="InterPro" id="IPR005625">
    <property type="entry name" value="PepSY-ass_TM"/>
</dbReference>
<accession>A0A418M0C9</accession>
<evidence type="ECO:0000313" key="2">
    <source>
        <dbReference type="EMBL" id="RIV19036.1"/>
    </source>
</evidence>
<reference evidence="2 3" key="1">
    <citation type="submission" date="2018-08" db="EMBL/GenBank/DDBJ databases">
        <title>Fibrisoma montanum sp. nov., isolated from Danxia mountain soil.</title>
        <authorList>
            <person name="Huang Y."/>
        </authorList>
    </citation>
    <scope>NUCLEOTIDE SEQUENCE [LARGE SCALE GENOMIC DNA]</scope>
    <source>
        <strain evidence="2 3">HYT19</strain>
    </source>
</reference>
<dbReference type="EMBL" id="QXED01000009">
    <property type="protein sequence ID" value="RIV19036.1"/>
    <property type="molecule type" value="Genomic_DNA"/>
</dbReference>
<feature type="transmembrane region" description="Helical" evidence="1">
    <location>
        <begin position="188"/>
        <end position="208"/>
    </location>
</feature>
<sequence length="377" mass="43824">MKLARRIFALHSWLGLIAGLFILVFFLTGSIIVFREELNLWEHPHLLRVAPKAQRLPYQTIYERVSIQVADTYLYSFRRLPKTPGETIEMRIYEPSTGRYGLLYVNPYNGEVLGKTFDSLYDILLTIHYEFYLGKFGEFLAAIFALALLGSVITGLYVYRKSLLKVLLFQFNGKWTNWRTISSNLHRIMGVWGLLFNLILALSGFWMMKYALEVRTHFSSKPTVEETQAPPVVRVNLDKLVQQTLTLFGGRVNNVSFPRQEDAPVRIYATSPGQNWLYGEYSSYAEFDQQTGAVKTVFRERDLSNLERFEYTLYTLHFGQYGGLPIKILYAFMSLSGAVLTVTGFLLWYRRKKFRKQTTLIRTSDKDRLRPSYSLKH</sequence>
<evidence type="ECO:0000313" key="3">
    <source>
        <dbReference type="Proteomes" id="UP000283523"/>
    </source>
</evidence>
<feature type="transmembrane region" description="Helical" evidence="1">
    <location>
        <begin position="328"/>
        <end position="349"/>
    </location>
</feature>
<protein>
    <submittedName>
        <fullName evidence="2">PepSY domain-containing protein</fullName>
    </submittedName>
</protein>
<dbReference type="AlphaFoldDB" id="A0A418M0C9"/>
<proteinExistence type="predicted"/>
<dbReference type="Pfam" id="PF03929">
    <property type="entry name" value="PepSY_TM"/>
    <property type="match status" value="1"/>
</dbReference>
<keyword evidence="3" id="KW-1185">Reference proteome</keyword>
<keyword evidence="1" id="KW-0472">Membrane</keyword>
<keyword evidence="1" id="KW-0812">Transmembrane</keyword>
<dbReference type="Proteomes" id="UP000283523">
    <property type="component" value="Unassembled WGS sequence"/>
</dbReference>
<feature type="transmembrane region" description="Helical" evidence="1">
    <location>
        <begin position="139"/>
        <end position="159"/>
    </location>
</feature>
<name>A0A418M0C9_9BACT</name>
<comment type="caution">
    <text evidence="2">The sequence shown here is derived from an EMBL/GenBank/DDBJ whole genome shotgun (WGS) entry which is preliminary data.</text>
</comment>
<organism evidence="2 3">
    <name type="scientific">Fibrisoma montanum</name>
    <dbReference type="NCBI Taxonomy" id="2305895"/>
    <lineage>
        <taxon>Bacteria</taxon>
        <taxon>Pseudomonadati</taxon>
        <taxon>Bacteroidota</taxon>
        <taxon>Cytophagia</taxon>
        <taxon>Cytophagales</taxon>
        <taxon>Spirosomataceae</taxon>
        <taxon>Fibrisoma</taxon>
    </lineage>
</organism>
<keyword evidence="1" id="KW-1133">Transmembrane helix</keyword>
<dbReference type="PANTHER" id="PTHR34219">
    <property type="entry name" value="IRON-REGULATED INNER MEMBRANE PROTEIN-RELATED"/>
    <property type="match status" value="1"/>
</dbReference>
<evidence type="ECO:0000256" key="1">
    <source>
        <dbReference type="SAM" id="Phobius"/>
    </source>
</evidence>
<feature type="transmembrane region" description="Helical" evidence="1">
    <location>
        <begin position="12"/>
        <end position="34"/>
    </location>
</feature>
<dbReference type="OrthoDB" id="111691at2"/>
<gene>
    <name evidence="2" type="ORF">DYU11_26425</name>
</gene>
<dbReference type="RefSeq" id="WP_119670747.1">
    <property type="nucleotide sequence ID" value="NZ_QXED01000009.1"/>
</dbReference>